<accession>A0AC35G6Z1</accession>
<proteinExistence type="predicted"/>
<reference evidence="2" key="1">
    <citation type="submission" date="2022-11" db="UniProtKB">
        <authorList>
            <consortium name="WormBaseParasite"/>
        </authorList>
    </citation>
    <scope>IDENTIFICATION</scope>
</reference>
<dbReference type="WBParaSite" id="PS1159_v2.g24285.t1">
    <property type="protein sequence ID" value="PS1159_v2.g24285.t1"/>
    <property type="gene ID" value="PS1159_v2.g24285"/>
</dbReference>
<protein>
    <submittedName>
        <fullName evidence="2">EamA domain-containing protein</fullName>
    </submittedName>
</protein>
<sequence>MKSEEPIRLEEIKSEDETSPLKKFGEKPPLSKIKRRDKKKGEDKMGQLDNVSLIKSSFIALFVVIGVAFSWALATQFSKSALDLDPNKFYAPYSLVWFSTCFMIVCYPVYLIYAITCGRQSFHEAHFEAMGIFGKKGFTVLSLFFRVAPFLLLWIGANYCYSQGLGHIAASAASSIMSSNVAMVCILSWIILREKIDPIKVLAVGFAVAGVVVISSDKEYTGNILGACLVVASALFAAFYKVLFKKFLGDATLGQVSAFMTCLGFMNAFLNIIPTVILVLTDIDKITWNYVPWGALAGNAILSLLFNFLVNFGIALLNPLLISVGMLCGIPVSAIIDILFRNLEVTPKFIIGSFLILISFVLAAFPLRDICLRITKRSKTSYNVTTTIDSP</sequence>
<organism evidence="1 2">
    <name type="scientific">Panagrolaimus sp. PS1159</name>
    <dbReference type="NCBI Taxonomy" id="55785"/>
    <lineage>
        <taxon>Eukaryota</taxon>
        <taxon>Metazoa</taxon>
        <taxon>Ecdysozoa</taxon>
        <taxon>Nematoda</taxon>
        <taxon>Chromadorea</taxon>
        <taxon>Rhabditida</taxon>
        <taxon>Tylenchina</taxon>
        <taxon>Panagrolaimomorpha</taxon>
        <taxon>Panagrolaimoidea</taxon>
        <taxon>Panagrolaimidae</taxon>
        <taxon>Panagrolaimus</taxon>
    </lineage>
</organism>
<dbReference type="Proteomes" id="UP000887580">
    <property type="component" value="Unplaced"/>
</dbReference>
<evidence type="ECO:0000313" key="2">
    <source>
        <dbReference type="WBParaSite" id="PS1159_v2.g24285.t1"/>
    </source>
</evidence>
<name>A0AC35G6Z1_9BILA</name>
<evidence type="ECO:0000313" key="1">
    <source>
        <dbReference type="Proteomes" id="UP000887580"/>
    </source>
</evidence>